<keyword evidence="7" id="KW-1185">Reference proteome</keyword>
<organism evidence="6 7">
    <name type="scientific">Nocardia flavorosea</name>
    <dbReference type="NCBI Taxonomy" id="53429"/>
    <lineage>
        <taxon>Bacteria</taxon>
        <taxon>Bacillati</taxon>
        <taxon>Actinomycetota</taxon>
        <taxon>Actinomycetes</taxon>
        <taxon>Mycobacteriales</taxon>
        <taxon>Nocardiaceae</taxon>
        <taxon>Nocardia</taxon>
    </lineage>
</organism>
<keyword evidence="3" id="KW-0804">Transcription</keyword>
<keyword evidence="1" id="KW-0805">Transcription regulation</keyword>
<protein>
    <submittedName>
        <fullName evidence="6">AraC family transcriptional regulator</fullName>
    </submittedName>
</protein>
<evidence type="ECO:0000313" key="7">
    <source>
        <dbReference type="Proteomes" id="UP000570678"/>
    </source>
</evidence>
<dbReference type="SMART" id="SM00342">
    <property type="entry name" value="HTH_ARAC"/>
    <property type="match status" value="1"/>
</dbReference>
<dbReference type="Pfam" id="PF14525">
    <property type="entry name" value="AraC_binding_2"/>
    <property type="match status" value="1"/>
</dbReference>
<evidence type="ECO:0000313" key="6">
    <source>
        <dbReference type="EMBL" id="NKY56396.1"/>
    </source>
</evidence>
<dbReference type="EMBL" id="JAAXOT010000004">
    <property type="protein sequence ID" value="NKY56396.1"/>
    <property type="molecule type" value="Genomic_DNA"/>
</dbReference>
<dbReference type="SUPFAM" id="SSF46689">
    <property type="entry name" value="Homeodomain-like"/>
    <property type="match status" value="1"/>
</dbReference>
<dbReference type="Gene3D" id="1.10.10.60">
    <property type="entry name" value="Homeodomain-like"/>
    <property type="match status" value="1"/>
</dbReference>
<accession>A0A846YA01</accession>
<dbReference type="InterPro" id="IPR018062">
    <property type="entry name" value="HTH_AraC-typ_CS"/>
</dbReference>
<evidence type="ECO:0000256" key="3">
    <source>
        <dbReference type="ARBA" id="ARBA00023163"/>
    </source>
</evidence>
<dbReference type="PROSITE" id="PS00041">
    <property type="entry name" value="HTH_ARAC_FAMILY_1"/>
    <property type="match status" value="1"/>
</dbReference>
<dbReference type="InterPro" id="IPR035418">
    <property type="entry name" value="AraC-bd_2"/>
</dbReference>
<dbReference type="GO" id="GO:0043565">
    <property type="term" value="F:sequence-specific DNA binding"/>
    <property type="evidence" value="ECO:0007669"/>
    <property type="project" value="InterPro"/>
</dbReference>
<dbReference type="PANTHER" id="PTHR46796:SF6">
    <property type="entry name" value="ARAC SUBFAMILY"/>
    <property type="match status" value="1"/>
</dbReference>
<dbReference type="AlphaFoldDB" id="A0A846YA01"/>
<name>A0A846YA01_9NOCA</name>
<proteinExistence type="predicted"/>
<sequence>MAPVETYSVGRADTSAVPAAASADFWAEHVCRNQGTLRFRFADAPTFRGSMSIQGNADYLLIDVCSDDIVYTRTREDIRDDDDAGLRLAVPTAGVLGLRQDDRAVWVRPGQAAVVTKSRPADFRQPRGTRARVLSIPAGALPLAPGAGPAVVDLEQGLGPIVTGMVGGLVEQRATLDGCGFAAACDMIIELLGLCLRPATASTTLGTVDLAVRDYVRLHATEPDLTPAAIAHGLGWSLRQIQLALHRTGTTPGRLIRTERLAVAHRLLRRGPADRTIVDIAYASGFRSLSAFGAAFKARYGCTPHEVRYASQGSGQEEPAGERKRCPTVPGAGDR</sequence>
<dbReference type="PROSITE" id="PS01124">
    <property type="entry name" value="HTH_ARAC_FAMILY_2"/>
    <property type="match status" value="1"/>
</dbReference>
<dbReference type="InterPro" id="IPR050204">
    <property type="entry name" value="AraC_XylS_family_regulators"/>
</dbReference>
<dbReference type="InterPro" id="IPR018060">
    <property type="entry name" value="HTH_AraC"/>
</dbReference>
<feature type="region of interest" description="Disordered" evidence="4">
    <location>
        <begin position="311"/>
        <end position="335"/>
    </location>
</feature>
<keyword evidence="2" id="KW-0238">DNA-binding</keyword>
<dbReference type="InterPro" id="IPR009057">
    <property type="entry name" value="Homeodomain-like_sf"/>
</dbReference>
<evidence type="ECO:0000256" key="4">
    <source>
        <dbReference type="SAM" id="MobiDB-lite"/>
    </source>
</evidence>
<reference evidence="6 7" key="1">
    <citation type="submission" date="2020-04" db="EMBL/GenBank/DDBJ databases">
        <title>MicrobeNet Type strains.</title>
        <authorList>
            <person name="Nicholson A.C."/>
        </authorList>
    </citation>
    <scope>NUCLEOTIDE SEQUENCE [LARGE SCALE GENOMIC DNA]</scope>
    <source>
        <strain evidence="6 7">JCM 3332</strain>
    </source>
</reference>
<dbReference type="Proteomes" id="UP000570678">
    <property type="component" value="Unassembled WGS sequence"/>
</dbReference>
<gene>
    <name evidence="6" type="ORF">HGA15_09580</name>
</gene>
<dbReference type="PANTHER" id="PTHR46796">
    <property type="entry name" value="HTH-TYPE TRANSCRIPTIONAL ACTIVATOR RHAS-RELATED"/>
    <property type="match status" value="1"/>
</dbReference>
<evidence type="ECO:0000259" key="5">
    <source>
        <dbReference type="PROSITE" id="PS01124"/>
    </source>
</evidence>
<dbReference type="Pfam" id="PF12833">
    <property type="entry name" value="HTH_18"/>
    <property type="match status" value="1"/>
</dbReference>
<comment type="caution">
    <text evidence="6">The sequence shown here is derived from an EMBL/GenBank/DDBJ whole genome shotgun (WGS) entry which is preliminary data.</text>
</comment>
<evidence type="ECO:0000256" key="1">
    <source>
        <dbReference type="ARBA" id="ARBA00023015"/>
    </source>
</evidence>
<dbReference type="GO" id="GO:0003700">
    <property type="term" value="F:DNA-binding transcription factor activity"/>
    <property type="evidence" value="ECO:0007669"/>
    <property type="project" value="InterPro"/>
</dbReference>
<feature type="domain" description="HTH araC/xylS-type" evidence="5">
    <location>
        <begin position="210"/>
        <end position="310"/>
    </location>
</feature>
<dbReference type="RefSeq" id="WP_062977699.1">
    <property type="nucleotide sequence ID" value="NZ_JAAXOT010000004.1"/>
</dbReference>
<evidence type="ECO:0000256" key="2">
    <source>
        <dbReference type="ARBA" id="ARBA00023125"/>
    </source>
</evidence>